<evidence type="ECO:0000313" key="5">
    <source>
        <dbReference type="Proteomes" id="UP000620104"/>
    </source>
</evidence>
<evidence type="ECO:0000256" key="2">
    <source>
        <dbReference type="SAM" id="MobiDB-lite"/>
    </source>
</evidence>
<dbReference type="GO" id="GO:0008448">
    <property type="term" value="F:N-acetylglucosamine-6-phosphate deacetylase activity"/>
    <property type="evidence" value="ECO:0007669"/>
    <property type="project" value="TreeGrafter"/>
</dbReference>
<dbReference type="EMBL" id="BLZA01000011">
    <property type="protein sequence ID" value="GHJ85397.1"/>
    <property type="molecule type" value="Genomic_DNA"/>
</dbReference>
<keyword evidence="5" id="KW-1185">Reference proteome</keyword>
<feature type="region of interest" description="Disordered" evidence="2">
    <location>
        <begin position="537"/>
        <end position="564"/>
    </location>
</feature>
<feature type="domain" description="Amidohydrolase-related" evidence="3">
    <location>
        <begin position="461"/>
        <end position="512"/>
    </location>
</feature>
<dbReference type="PANTHER" id="PTHR11113:SF14">
    <property type="entry name" value="N-ACETYLGLUCOSAMINE-6-PHOSPHATE DEACETYLASE"/>
    <property type="match status" value="1"/>
</dbReference>
<dbReference type="GO" id="GO:0006046">
    <property type="term" value="P:N-acetylglucosamine catabolic process"/>
    <property type="evidence" value="ECO:0007669"/>
    <property type="project" value="TreeGrafter"/>
</dbReference>
<dbReference type="InterPro" id="IPR011059">
    <property type="entry name" value="Metal-dep_hydrolase_composite"/>
</dbReference>
<keyword evidence="1" id="KW-0378">Hydrolase</keyword>
<dbReference type="AlphaFoldDB" id="A0A8H3TQK3"/>
<sequence length="957" mass="103914">MSTVYKRGPIHLGQAGEQDPTGKAESLPIPNTTKDHPPKSRAGLLPNAAKCLALAALALYTVTYGFHLPQLGGHSKSEVSEVVKRGLAKCEAIKLMPPDTTHFRVNRTVSDRFEPYNAKPVLLKNATVWTGGNDGEEILFGASIYLKGGVVVSVGTAKDVQREILDQGVKEVDVEGRWITPGIIDMHSHAGVDASPSLQGSDDTNSVAGDVNPYLMSINGLNTHDLAAPLIISGGITTNLILPGSATSMGGQAFVIKLRKTEIDSPAALQVEPPFVYDGTGNQSFVRTGYKRFVKTAFGENPSRVFSQTRLDSLWHLRKNLEEASQLKQAQDDWCAKGSDNTAEFPDDLSKELLVDILRGRVNVNSHSYETVDYNNLAQLTNQFRFHISTIHHAHEAYLTIPRLKQFFGGPPAAAIFATNARYKLESFRGSEYAPYILTENGIMTTCVSDHPVLNSQYLLFEAQQTYMYGLNMSSALKTVTVNPAKALGLDHRMGRIGQGFDADIVVWDSMPLQLGARPVQVYIDGIAQLDDPHTLSKSQLQDVPPAGSANGWKQALETRGDPPLRSDKNVRNVIFTGVSSTYLQSDDGIKEVTLAGSDLQQKRVIVIEGQIDCVGHCPLDAEDSFDIIDLKGGAITAGMLTYGSYLGLMEIRQEPSTTDGKIPDVFSESNAYLSSVVSKGADGALFEQKDQLIAYKYGVTQGVAHPIESGVFGGISYAYDPAARHPLDGGILQRETAMHIKVSEKAKLSTSTVVGILRKLLLGEAEKSELQRYFRKIARGDIPLVVAVNRVDLMASLLHLKKEVAPGMKMVFEGAAEAWLIAHDIAKANVGVIVNPPRSLPSTWDQRRVLPGLPLTNSSLPAYLTSHGVKVGLGINEEWMARNTRLEMAWEYTNSAGIFSKASALDLVSTNLRELLGFTEGSPSAASWVAFEGDPFALQATVKAVRGEGRPYVNVF</sequence>
<evidence type="ECO:0000313" key="4">
    <source>
        <dbReference type="EMBL" id="GHJ85397.1"/>
    </source>
</evidence>
<accession>A0A8H3TQK3</accession>
<dbReference type="InterPro" id="IPR032466">
    <property type="entry name" value="Metal_Hydrolase"/>
</dbReference>
<dbReference type="Pfam" id="PF01979">
    <property type="entry name" value="Amidohydro_1"/>
    <property type="match status" value="1"/>
</dbReference>
<reference evidence="4" key="1">
    <citation type="submission" date="2020-07" db="EMBL/GenBank/DDBJ databases">
        <title>Draft Genome Sequence of a Deep-Sea Yeast, Naganishia (Cryptococcus) liquefaciens strain N6.</title>
        <authorList>
            <person name="Han Y.W."/>
            <person name="Kajitani R."/>
            <person name="Morimoto H."/>
            <person name="Parhat M."/>
            <person name="Tsubouchi H."/>
            <person name="Bakenova O."/>
            <person name="Ogata M."/>
            <person name="Argunhan B."/>
            <person name="Aoki R."/>
            <person name="Kajiwara S."/>
            <person name="Itoh T."/>
            <person name="Iwasaki H."/>
        </authorList>
    </citation>
    <scope>NUCLEOTIDE SEQUENCE</scope>
    <source>
        <strain evidence="4">N6</strain>
    </source>
</reference>
<dbReference type="PANTHER" id="PTHR11113">
    <property type="entry name" value="N-ACETYLGLUCOSAMINE-6-PHOSPHATE DEACETYLASE"/>
    <property type="match status" value="1"/>
</dbReference>
<dbReference type="Gene3D" id="3.20.20.140">
    <property type="entry name" value="Metal-dependent hydrolases"/>
    <property type="match status" value="2"/>
</dbReference>
<dbReference type="InterPro" id="IPR006680">
    <property type="entry name" value="Amidohydro-rel"/>
</dbReference>
<comment type="caution">
    <text evidence="4">The sequence shown here is derived from an EMBL/GenBank/DDBJ whole genome shotgun (WGS) entry which is preliminary data.</text>
</comment>
<dbReference type="OrthoDB" id="10258955at2759"/>
<dbReference type="SUPFAM" id="SSF51556">
    <property type="entry name" value="Metallo-dependent hydrolases"/>
    <property type="match status" value="1"/>
</dbReference>
<organism evidence="4 5">
    <name type="scientific">Naganishia liquefaciens</name>
    <dbReference type="NCBI Taxonomy" id="104408"/>
    <lineage>
        <taxon>Eukaryota</taxon>
        <taxon>Fungi</taxon>
        <taxon>Dikarya</taxon>
        <taxon>Basidiomycota</taxon>
        <taxon>Agaricomycotina</taxon>
        <taxon>Tremellomycetes</taxon>
        <taxon>Filobasidiales</taxon>
        <taxon>Filobasidiaceae</taxon>
        <taxon>Naganishia</taxon>
    </lineage>
</organism>
<feature type="region of interest" description="Disordered" evidence="2">
    <location>
        <begin position="1"/>
        <end position="40"/>
    </location>
</feature>
<name>A0A8H3TQK3_9TREE</name>
<protein>
    <recommendedName>
        <fullName evidence="3">Amidohydrolase-related domain-containing protein</fullName>
    </recommendedName>
</protein>
<evidence type="ECO:0000259" key="3">
    <source>
        <dbReference type="Pfam" id="PF01979"/>
    </source>
</evidence>
<evidence type="ECO:0000256" key="1">
    <source>
        <dbReference type="ARBA" id="ARBA00022801"/>
    </source>
</evidence>
<dbReference type="Proteomes" id="UP000620104">
    <property type="component" value="Unassembled WGS sequence"/>
</dbReference>
<gene>
    <name evidence="4" type="ORF">NliqN6_1799</name>
</gene>
<dbReference type="SUPFAM" id="SSF51338">
    <property type="entry name" value="Composite domain of metallo-dependent hydrolases"/>
    <property type="match status" value="1"/>
</dbReference>
<proteinExistence type="predicted"/>